<evidence type="ECO:0000256" key="1">
    <source>
        <dbReference type="ARBA" id="ARBA00004418"/>
    </source>
</evidence>
<dbReference type="AlphaFoldDB" id="A0A0A0E8C8"/>
<dbReference type="Gene3D" id="3.40.190.170">
    <property type="entry name" value="Bacterial extracellular solute-binding protein, family 7"/>
    <property type="match status" value="1"/>
</dbReference>
<evidence type="ECO:0000256" key="2">
    <source>
        <dbReference type="ARBA" id="ARBA00022729"/>
    </source>
</evidence>
<dbReference type="PANTHER" id="PTHR33376:SF15">
    <property type="entry name" value="BLL6794 PROTEIN"/>
    <property type="match status" value="1"/>
</dbReference>
<sequence length="347" mass="37859">MTRNTKLDRFAAGAALVIAVGTMPQIAAAEVTLKVADTFPPGHYIVETGTTYWMDRVTELTDGEVKFQYFGAGQLGSLRDMFSMVQTGVVDIGYVPPAYNGGTMPLAGVHTLPGLFSQSVVGTPAFFETVTSDPILQNDFLANGMRPVWGVMTSTYNLFTRDQDVSGIDDIKGLKLKTIAGNMAESVKALGGAPVDIPSPETYQAIRTGTVDGTIFPTTSIYSYKLDEVIDTAVLGLDVFVYWAPYAIREEVWQDLSPEHQQAIQQASQEAMQRVAEETDRSAAELEDKMRDSGIEVIVLDEAQREKVKSATAPVFDAWVSGLQERGLPAGEVLEMFRANIEKHQTQ</sequence>
<evidence type="ECO:0000313" key="5">
    <source>
        <dbReference type="EMBL" id="KGM47256.1"/>
    </source>
</evidence>
<proteinExistence type="predicted"/>
<comment type="caution">
    <text evidence="5">The sequence shown here is derived from an EMBL/GenBank/DDBJ whole genome shotgun (WGS) entry which is preliminary data.</text>
</comment>
<organism evidence="5 6">
    <name type="scientific">Pseudooceanicola atlanticus</name>
    <dbReference type="NCBI Taxonomy" id="1461694"/>
    <lineage>
        <taxon>Bacteria</taxon>
        <taxon>Pseudomonadati</taxon>
        <taxon>Pseudomonadota</taxon>
        <taxon>Alphaproteobacteria</taxon>
        <taxon>Rhodobacterales</taxon>
        <taxon>Paracoccaceae</taxon>
        <taxon>Pseudooceanicola</taxon>
    </lineage>
</organism>
<dbReference type="STRING" id="1461694.ATO9_18875"/>
<comment type="subcellular location">
    <subcellularLocation>
        <location evidence="1">Periplasm</location>
    </subcellularLocation>
</comment>
<dbReference type="Proteomes" id="UP000030004">
    <property type="component" value="Unassembled WGS sequence"/>
</dbReference>
<dbReference type="PANTHER" id="PTHR33376">
    <property type="match status" value="1"/>
</dbReference>
<dbReference type="eggNOG" id="COG1638">
    <property type="taxonomic scope" value="Bacteria"/>
</dbReference>
<gene>
    <name evidence="5" type="ORF">ATO9_18875</name>
</gene>
<reference evidence="5 6" key="1">
    <citation type="journal article" date="2015" name="Antonie Van Leeuwenhoek">
        <title>Pseudooceanicola atlanticus gen. nov. sp. nov., isolated from surface seawater of the Atlantic Ocean and reclassification of Oceanicola batsensis, Oceanicola marinus, Oceanicola nitratireducens, Oceanicola nanhaiensis, Oceanicola antarcticus and Oceanicola flagellatus, as Pseudooceanicola batsensis comb. nov., Pseudooceanicola marinus comb. nov., Pseudooceanicola nitratireducens comb. nov., Pseudooceanicola nanhaiensis comb. nov., Pseudooceanicola antarcticus comb. nov., and Pseudooceanicola flagellatus comb. nov.</title>
        <authorList>
            <person name="Lai Q."/>
            <person name="Li G."/>
            <person name="Liu X."/>
            <person name="Du Y."/>
            <person name="Sun F."/>
            <person name="Shao Z."/>
        </authorList>
    </citation>
    <scope>NUCLEOTIDE SEQUENCE [LARGE SCALE GENOMIC DNA]</scope>
    <source>
        <strain evidence="5 6">22II-s11g</strain>
    </source>
</reference>
<name>A0A0A0E8C8_9RHOB</name>
<feature type="signal peptide" evidence="4">
    <location>
        <begin position="1"/>
        <end position="29"/>
    </location>
</feature>
<evidence type="ECO:0000313" key="6">
    <source>
        <dbReference type="Proteomes" id="UP000030004"/>
    </source>
</evidence>
<keyword evidence="2 4" id="KW-0732">Signal</keyword>
<dbReference type="InterPro" id="IPR018389">
    <property type="entry name" value="DctP_fam"/>
</dbReference>
<dbReference type="InterPro" id="IPR038404">
    <property type="entry name" value="TRAP_DctP_sf"/>
</dbReference>
<dbReference type="CDD" id="cd13601">
    <property type="entry name" value="PBP2_TRAP_DctP1_3_4_like"/>
    <property type="match status" value="1"/>
</dbReference>
<accession>A0A0A0E8C8</accession>
<evidence type="ECO:0000256" key="4">
    <source>
        <dbReference type="SAM" id="SignalP"/>
    </source>
</evidence>
<keyword evidence="6" id="KW-1185">Reference proteome</keyword>
<dbReference type="NCBIfam" id="NF037995">
    <property type="entry name" value="TRAP_S1"/>
    <property type="match status" value="1"/>
</dbReference>
<evidence type="ECO:0008006" key="7">
    <source>
        <dbReference type="Google" id="ProtNLM"/>
    </source>
</evidence>
<evidence type="ECO:0000256" key="3">
    <source>
        <dbReference type="ARBA" id="ARBA00022764"/>
    </source>
</evidence>
<dbReference type="GO" id="GO:0055085">
    <property type="term" value="P:transmembrane transport"/>
    <property type="evidence" value="ECO:0007669"/>
    <property type="project" value="InterPro"/>
</dbReference>
<keyword evidence="3" id="KW-0574">Periplasm</keyword>
<feature type="chain" id="PRO_5001968801" description="C4-dicarboxylate ABC transporter substrate-binding protein" evidence="4">
    <location>
        <begin position="30"/>
        <end position="347"/>
    </location>
</feature>
<dbReference type="Pfam" id="PF03480">
    <property type="entry name" value="DctP"/>
    <property type="match status" value="1"/>
</dbReference>
<protein>
    <recommendedName>
        <fullName evidence="7">C4-dicarboxylate ABC transporter substrate-binding protein</fullName>
    </recommendedName>
</protein>
<dbReference type="GO" id="GO:0042597">
    <property type="term" value="C:periplasmic space"/>
    <property type="evidence" value="ECO:0007669"/>
    <property type="project" value="UniProtKB-SubCell"/>
</dbReference>
<dbReference type="SUPFAM" id="SSF53850">
    <property type="entry name" value="Periplasmic binding protein-like II"/>
    <property type="match status" value="1"/>
</dbReference>
<dbReference type="EMBL" id="AQQX01000012">
    <property type="protein sequence ID" value="KGM47256.1"/>
    <property type="molecule type" value="Genomic_DNA"/>
</dbReference>